<protein>
    <submittedName>
        <fullName evidence="1">Uncharacterized protein</fullName>
    </submittedName>
</protein>
<evidence type="ECO:0000313" key="1">
    <source>
        <dbReference type="EMBL" id="MPN29001.1"/>
    </source>
</evidence>
<accession>A0A645GQ16</accession>
<comment type="caution">
    <text evidence="1">The sequence shown here is derived from an EMBL/GenBank/DDBJ whole genome shotgun (WGS) entry which is preliminary data.</text>
</comment>
<reference evidence="1" key="1">
    <citation type="submission" date="2019-08" db="EMBL/GenBank/DDBJ databases">
        <authorList>
            <person name="Kucharzyk K."/>
            <person name="Murdoch R.W."/>
            <person name="Higgins S."/>
            <person name="Loffler F."/>
        </authorList>
    </citation>
    <scope>NUCLEOTIDE SEQUENCE</scope>
</reference>
<organism evidence="1">
    <name type="scientific">bioreactor metagenome</name>
    <dbReference type="NCBI Taxonomy" id="1076179"/>
    <lineage>
        <taxon>unclassified sequences</taxon>
        <taxon>metagenomes</taxon>
        <taxon>ecological metagenomes</taxon>
    </lineage>
</organism>
<sequence length="56" mass="6753">MLTSPMSERSYFVTHQIEKFEYNPCIVRQYSPRRYLKSDYIEDVLNNIISVIFGME</sequence>
<dbReference type="EMBL" id="VSSQ01079492">
    <property type="protein sequence ID" value="MPN29001.1"/>
    <property type="molecule type" value="Genomic_DNA"/>
</dbReference>
<gene>
    <name evidence="1" type="ORF">SDC9_176449</name>
</gene>
<dbReference type="AlphaFoldDB" id="A0A645GQ16"/>
<proteinExistence type="predicted"/>
<name>A0A645GQ16_9ZZZZ</name>